<dbReference type="OrthoDB" id="5917255at2759"/>
<dbReference type="InterPro" id="IPR036179">
    <property type="entry name" value="Ig-like_dom_sf"/>
</dbReference>
<dbReference type="PANTHER" id="PTHR45842">
    <property type="entry name" value="SYNAPTIC ADHESION-LIKE MOLECULE SALM"/>
    <property type="match status" value="1"/>
</dbReference>
<keyword evidence="1" id="KW-0433">Leucine-rich repeat</keyword>
<organism evidence="9 11">
    <name type="scientific">Drosophila lebanonensis</name>
    <name type="common">Fruit fly</name>
    <name type="synonym">Scaptodrosophila lebanonensis</name>
    <dbReference type="NCBI Taxonomy" id="7225"/>
    <lineage>
        <taxon>Eukaryota</taxon>
        <taxon>Metazoa</taxon>
        <taxon>Ecdysozoa</taxon>
        <taxon>Arthropoda</taxon>
        <taxon>Hexapoda</taxon>
        <taxon>Insecta</taxon>
        <taxon>Pterygota</taxon>
        <taxon>Neoptera</taxon>
        <taxon>Endopterygota</taxon>
        <taxon>Diptera</taxon>
        <taxon>Brachycera</taxon>
        <taxon>Muscomorpha</taxon>
        <taxon>Ephydroidea</taxon>
        <taxon>Drosophilidae</taxon>
        <taxon>Scaptodrosophila</taxon>
    </lineage>
</organism>
<evidence type="ECO:0000313" key="10">
    <source>
        <dbReference type="RefSeq" id="XP_030384291.1"/>
    </source>
</evidence>
<dbReference type="GO" id="GO:0071944">
    <property type="term" value="C:cell periphery"/>
    <property type="evidence" value="ECO:0007669"/>
    <property type="project" value="UniProtKB-ARBA"/>
</dbReference>
<evidence type="ECO:0000256" key="2">
    <source>
        <dbReference type="ARBA" id="ARBA00022729"/>
    </source>
</evidence>
<dbReference type="InterPro" id="IPR013098">
    <property type="entry name" value="Ig_I-set"/>
</dbReference>
<protein>
    <submittedName>
        <fullName evidence="10 11">Leucine-rich repeats and immunoglobulin-like domains protein 3</fullName>
    </submittedName>
</protein>
<evidence type="ECO:0000256" key="1">
    <source>
        <dbReference type="ARBA" id="ARBA00022614"/>
    </source>
</evidence>
<feature type="domain" description="Ig-like" evidence="8">
    <location>
        <begin position="913"/>
        <end position="1001"/>
    </location>
</feature>
<feature type="transmembrane region" description="Helical" evidence="7">
    <location>
        <begin position="1017"/>
        <end position="1041"/>
    </location>
</feature>
<reference evidence="10 11" key="1">
    <citation type="submission" date="2025-04" db="UniProtKB">
        <authorList>
            <consortium name="RefSeq"/>
        </authorList>
    </citation>
    <scope>IDENTIFICATION</scope>
    <source>
        <strain evidence="10 11">11010-0011.00</strain>
        <tissue evidence="10 11">Whole body</tissue>
    </source>
</reference>
<dbReference type="GeneID" id="115631622"/>
<evidence type="ECO:0000256" key="5">
    <source>
        <dbReference type="ARBA" id="ARBA00023180"/>
    </source>
</evidence>
<dbReference type="InterPro" id="IPR032675">
    <property type="entry name" value="LRR_dom_sf"/>
</dbReference>
<dbReference type="InterPro" id="IPR050467">
    <property type="entry name" value="LRFN"/>
</dbReference>
<evidence type="ECO:0000256" key="6">
    <source>
        <dbReference type="ARBA" id="ARBA00023319"/>
    </source>
</evidence>
<feature type="domain" description="Ig-like" evidence="8">
    <location>
        <begin position="817"/>
        <end position="906"/>
    </location>
</feature>
<keyword evidence="5" id="KW-0325">Glycoprotein</keyword>
<evidence type="ECO:0000256" key="4">
    <source>
        <dbReference type="ARBA" id="ARBA00023157"/>
    </source>
</evidence>
<dbReference type="Gene3D" id="2.60.40.10">
    <property type="entry name" value="Immunoglobulins"/>
    <property type="match status" value="3"/>
</dbReference>
<keyword evidence="4" id="KW-1015">Disulfide bond</keyword>
<dbReference type="Pfam" id="PF13855">
    <property type="entry name" value="LRR_8"/>
    <property type="match status" value="4"/>
</dbReference>
<name>A0A6J2U7K6_DROLE</name>
<dbReference type="Pfam" id="PF13927">
    <property type="entry name" value="Ig_3"/>
    <property type="match status" value="1"/>
</dbReference>
<keyword evidence="9" id="KW-1185">Reference proteome</keyword>
<dbReference type="PANTHER" id="PTHR45842:SF21">
    <property type="entry name" value="IG-LIKE DOMAIN-CONTAINING PROTEIN"/>
    <property type="match status" value="1"/>
</dbReference>
<dbReference type="SMART" id="SM00082">
    <property type="entry name" value="LRRCT"/>
    <property type="match status" value="1"/>
</dbReference>
<dbReference type="InterPro" id="IPR003599">
    <property type="entry name" value="Ig_sub"/>
</dbReference>
<dbReference type="SUPFAM" id="SSF52058">
    <property type="entry name" value="L domain-like"/>
    <property type="match status" value="2"/>
</dbReference>
<gene>
    <name evidence="10 11" type="primary">LOC115631622</name>
</gene>
<feature type="transmembrane region" description="Helical" evidence="7">
    <location>
        <begin position="92"/>
        <end position="114"/>
    </location>
</feature>
<dbReference type="InterPro" id="IPR000483">
    <property type="entry name" value="Cys-rich_flank_reg_C"/>
</dbReference>
<evidence type="ECO:0000259" key="8">
    <source>
        <dbReference type="PROSITE" id="PS50835"/>
    </source>
</evidence>
<dbReference type="SUPFAM" id="SSF48726">
    <property type="entry name" value="Immunoglobulin"/>
    <property type="match status" value="3"/>
</dbReference>
<evidence type="ECO:0000256" key="3">
    <source>
        <dbReference type="ARBA" id="ARBA00022737"/>
    </source>
</evidence>
<feature type="domain" description="Ig-like" evidence="8">
    <location>
        <begin position="699"/>
        <end position="812"/>
    </location>
</feature>
<dbReference type="CTD" id="36788"/>
<dbReference type="SMART" id="SM00369">
    <property type="entry name" value="LRR_TYP"/>
    <property type="match status" value="13"/>
</dbReference>
<keyword evidence="7" id="KW-1133">Transmembrane helix</keyword>
<sequence length="1287" mass="144775">MHKRKSLRKLNISVIKSKNNCIQMQKFRNYLKRELYFSSNTKFEMDETKHLLNPTSISVNWRRRRRLKYNKIGNAITLNYVTTKKLNIINKLLLITIIFLVTTITICQSTVIGVNKTTPTSSSLEGTAASRSSLPLSKLLHSSGSYNMPTQQQHRQQLFATGARDNPSDVATKLMREHFLNFHGYDDNTKDQADLSIARVPVSTASLETTGFVADDGGQYEQAEIALSAAAAATAANSSTKNSCPKECKCLNVLFVCDKVHLERVPILPIYVQTLHLTGNKLNDSSVLDISNLPELHKLMLKRNQLDVIPKFVGLVELKQLNLANNRIQRISREALAALPKLKNLDLSKNQLHSVEANCFVTPNRLAHLILNSNEIARVDENAFSSLTEMTDLELNNNHLYTLPVGVFKNLSRLRKLGLNNNYLQIHWSTFRGLLSLQKLQLRSNNISALPDGVFHVMRNIERIELDHNGISSLSRQGLFNLTKLTYLSLSNNSISRIEMDTWEFTQSLEVLDLSHNNISEFKPQHLDCLQRLKQLNLAHNKLQFLQDSTFDCVKSLEDLNLRRNGLAWIIEDQTAPPPFKSLRMLRKLDLYGNNLKQISSKALSGLTNLELLNLGGNALASIQPNAFEHMLRLQKLIFKSLNFICDCDLLWFRDWLKSHFPEQSQQLQSHVVCGYPEQLQDRELQTLTNADLVCGESPKPVMKQELSNILAVKGANITLECIANSPVAASMAAADELKIKWRHDNHHIHESALGQKSSSTETQIHHDQATNQTTIYGYLRLTNVSYESAGRYQCVASNAFGTTYAQKYKISIGIHPSFLQIPSNLTIDASQTARLVCSATGDPMPEIALQKFGASDFPAATERRLQVLREENAFLITNAKPSDSGIYTCTAESPAGEIKVNATLVVNDKPQPNIPLVRKEVVLGQTCVLECLIDTANAELEHPHREWYKENKPFHISLITHDAERYYFAGNKELLVIINAQSNDAGHYRCEITDKSRTLTLHTHLLVVKESLSQPVILVGVVLLTVACVVVGSCIIWCTLRYQKRKLQHKLITERLTARFNASHNMLSGSRASALDQTQSTTLNRTQLRPHQSQIVLEGVPIQEQRRPRSLTDLSNDRTTRSRLIVTTTPSYEQRCMEQRLNLNYMRQGDFTEQQDHLSSKDSGTGSDAAVKRSLDDFSSVLMHAPTFNLSKPCKYKNCEDGKVDDDGNEDDNELQIGQTRTLGVSVYDDMELYDLNCAAEQQSFLQRNSQCSGDRGAVVNIEPVLPHKCSGNNYSKVKKSATVDI</sequence>
<dbReference type="PROSITE" id="PS50835">
    <property type="entry name" value="IG_LIKE"/>
    <property type="match status" value="3"/>
</dbReference>
<dbReference type="RefSeq" id="XP_030384299.1">
    <property type="nucleotide sequence ID" value="XM_030528439.1"/>
</dbReference>
<dbReference type="InterPro" id="IPR013783">
    <property type="entry name" value="Ig-like_fold"/>
</dbReference>
<evidence type="ECO:0000256" key="7">
    <source>
        <dbReference type="SAM" id="Phobius"/>
    </source>
</evidence>
<dbReference type="SMART" id="SM00409">
    <property type="entry name" value="IG"/>
    <property type="match status" value="3"/>
</dbReference>
<dbReference type="SMART" id="SM00408">
    <property type="entry name" value="IGc2"/>
    <property type="match status" value="3"/>
</dbReference>
<proteinExistence type="predicted"/>
<dbReference type="Gene3D" id="3.80.10.10">
    <property type="entry name" value="Ribonuclease Inhibitor"/>
    <property type="match status" value="4"/>
</dbReference>
<dbReference type="Pfam" id="PF07679">
    <property type="entry name" value="I-set"/>
    <property type="match status" value="2"/>
</dbReference>
<evidence type="ECO:0000313" key="9">
    <source>
        <dbReference type="Proteomes" id="UP000504634"/>
    </source>
</evidence>
<keyword evidence="3" id="KW-0677">Repeat</keyword>
<dbReference type="PROSITE" id="PS51450">
    <property type="entry name" value="LRR"/>
    <property type="match status" value="4"/>
</dbReference>
<keyword evidence="2" id="KW-0732">Signal</keyword>
<dbReference type="Proteomes" id="UP000504634">
    <property type="component" value="Unplaced"/>
</dbReference>
<accession>A0A6J2U7K6</accession>
<dbReference type="InterPro" id="IPR001611">
    <property type="entry name" value="Leu-rich_rpt"/>
</dbReference>
<dbReference type="RefSeq" id="XP_030384291.1">
    <property type="nucleotide sequence ID" value="XM_030528431.1"/>
</dbReference>
<keyword evidence="7" id="KW-0472">Membrane</keyword>
<dbReference type="FunFam" id="2.60.40.10:FF:000032">
    <property type="entry name" value="palladin isoform X1"/>
    <property type="match status" value="1"/>
</dbReference>
<dbReference type="InterPro" id="IPR003591">
    <property type="entry name" value="Leu-rich_rpt_typical-subtyp"/>
</dbReference>
<dbReference type="InterPro" id="IPR003598">
    <property type="entry name" value="Ig_sub2"/>
</dbReference>
<dbReference type="InterPro" id="IPR007110">
    <property type="entry name" value="Ig-like_dom"/>
</dbReference>
<keyword evidence="6" id="KW-0393">Immunoglobulin domain</keyword>
<evidence type="ECO:0000313" key="11">
    <source>
        <dbReference type="RefSeq" id="XP_030384299.1"/>
    </source>
</evidence>
<keyword evidence="7" id="KW-0812">Transmembrane</keyword>
<dbReference type="FunFam" id="3.80.10.10:FF:001164">
    <property type="entry name" value="GH01279p"/>
    <property type="match status" value="1"/>
</dbReference>
<dbReference type="SMART" id="SM00365">
    <property type="entry name" value="LRR_SD22"/>
    <property type="match status" value="9"/>
</dbReference>